<gene>
    <name evidence="2" type="ORF">GMARGA_LOCUS17453</name>
</gene>
<sequence>DNNYFIMLASTSQNEHSIVEVKDEEKPEIKVYENEPKVKDEKYFAVNDDEEIEVEEEVKERFDDQKLSYRRLSNALSIKYKFTKKQMELFRREDIFRWSVTVSDKSTNSSEFRLLAISCISLKSMENYKNKSETIHLKEISNHGFTFVFTITRDKNDYLVRDIDDKGLPINYGGIVKLFSKEDCITNQKTEQKMDKSQNSNEHILILLTLSGIYKYYMNNKSINHIQKLKYPKRIYNSIINRLNFTVSFANSQKGLEKLYHEELNYLKYCLSKHYFLVDTMKEDIRYIELYNLKTNQLVNTFQRPISFKSVLFDLPSSYAVSNNNKLLAYFSLSIKGIKIYSVECGLEIAELVNIVDFLEIDSSDILGLIIDFFHNDEMLFVYSSNANEWLVWNIFGTLREPVKLKRANLDLRYGQIERSNSFIIFNKDKDNKPTIYDELIIDKYLKGLKKKSGEYYQAQESKELNDYYYNIEPWLRPFRPFHDLDDLHDSYYLDEKKERLLLVGSHTIQVWYVRKRSLEFIHVPSSHLPSFSMPNLLDGENERDKIINVSNVKSKHACYALKYLNGYKKFEQFYAKDYKSKFYDIIEQTRKLILRFIRLRPNIWLLLDIRFGLMKVLIEAEDYELVNDILSYKKLIHIPQYISWTGGKNTIRTALSDPIMLALFLEYYSNNAIKNIGWMNTVVDIIPELYKSDEKKDETEKIKSYAYYAQKLFYNHCFCDKQLDLFSFEFLEISPKSNDLLKVFIPITQLIPQDSKLKLQEIDYNKIADIRMVPLTDFTTNRISSNIRQKKFTNFLKFLILPSLYLSSKEQENYSPFIKLINKGERDILFENPSMGAVMNWMWYSCFAQYLNILFNIVVEIRQFLLFFVLTIVAMGHALFILLGYPNNVGLSQSPPTYTLTNGSAAYTMIGDQPVNPFANPINSILQVYYWSQISFSGWNFWPLTILSVIGSFIFVIILQNVIISFMGNAFSEAYADSKPGVYRYQIDLILDFALLKESLEFNHLDSKFKDKLRARYICFYDEPSITKSWNEESEKMISKPYPNVPILRKSGFESWPTENCKFIWEKTVEEKTEEDEINYWFLGD</sequence>
<feature type="transmembrane region" description="Helical" evidence="1">
    <location>
        <begin position="865"/>
        <end position="886"/>
    </location>
</feature>
<organism evidence="2 3">
    <name type="scientific">Gigaspora margarita</name>
    <dbReference type="NCBI Taxonomy" id="4874"/>
    <lineage>
        <taxon>Eukaryota</taxon>
        <taxon>Fungi</taxon>
        <taxon>Fungi incertae sedis</taxon>
        <taxon>Mucoromycota</taxon>
        <taxon>Glomeromycotina</taxon>
        <taxon>Glomeromycetes</taxon>
        <taxon>Diversisporales</taxon>
        <taxon>Gigasporaceae</taxon>
        <taxon>Gigaspora</taxon>
    </lineage>
</organism>
<feature type="transmembrane region" description="Helical" evidence="1">
    <location>
        <begin position="842"/>
        <end position="860"/>
    </location>
</feature>
<reference evidence="2 3" key="1">
    <citation type="submission" date="2021-06" db="EMBL/GenBank/DDBJ databases">
        <authorList>
            <person name="Kallberg Y."/>
            <person name="Tangrot J."/>
            <person name="Rosling A."/>
        </authorList>
    </citation>
    <scope>NUCLEOTIDE SEQUENCE [LARGE SCALE GENOMIC DNA]</scope>
    <source>
        <strain evidence="2 3">120-4 pot B 10/14</strain>
    </source>
</reference>
<dbReference type="EMBL" id="CAJVQB010013227">
    <property type="protein sequence ID" value="CAG8760797.1"/>
    <property type="molecule type" value="Genomic_DNA"/>
</dbReference>
<keyword evidence="3" id="KW-1185">Reference proteome</keyword>
<keyword evidence="1" id="KW-1133">Transmembrane helix</keyword>
<evidence type="ECO:0000313" key="2">
    <source>
        <dbReference type="EMBL" id="CAG8760797.1"/>
    </source>
</evidence>
<keyword evidence="1" id="KW-0812">Transmembrane</keyword>
<feature type="non-terminal residue" evidence="2">
    <location>
        <position position="1"/>
    </location>
</feature>
<evidence type="ECO:0000313" key="3">
    <source>
        <dbReference type="Proteomes" id="UP000789901"/>
    </source>
</evidence>
<feature type="transmembrane region" description="Helical" evidence="1">
    <location>
        <begin position="942"/>
        <end position="960"/>
    </location>
</feature>
<name>A0ABN7VDJ9_GIGMA</name>
<accession>A0ABN7VDJ9</accession>
<dbReference type="Proteomes" id="UP000789901">
    <property type="component" value="Unassembled WGS sequence"/>
</dbReference>
<comment type="caution">
    <text evidence="2">The sequence shown here is derived from an EMBL/GenBank/DDBJ whole genome shotgun (WGS) entry which is preliminary data.</text>
</comment>
<protein>
    <submittedName>
        <fullName evidence="2">38861_t:CDS:1</fullName>
    </submittedName>
</protein>
<proteinExistence type="predicted"/>
<keyword evidence="1" id="KW-0472">Membrane</keyword>
<evidence type="ECO:0000256" key="1">
    <source>
        <dbReference type="SAM" id="Phobius"/>
    </source>
</evidence>